<dbReference type="Gene3D" id="3.90.280.10">
    <property type="entry name" value="PEBP-like"/>
    <property type="match status" value="1"/>
</dbReference>
<dbReference type="Proteomes" id="UP000192288">
    <property type="component" value="Unassembled WGS sequence"/>
</dbReference>
<sequence>MKLNVTLENQLLPDIYAKYAPDNYRTNGMPTVNFPVNISDIPTGTISLSVSLIDYDAVPVTGFPWIHWLAANLPVANIPENLRATGTATFGTNSTWHNVQKMGETANPDINQAYIGPMPPDKTHQYTLTVFALDTKLYLQDGFFLNELRNKSQNHVLATAILDLPARA</sequence>
<evidence type="ECO:0000313" key="1">
    <source>
        <dbReference type="EMBL" id="ORI97502.1"/>
    </source>
</evidence>
<dbReference type="AlphaFoldDB" id="A0A1X0VCN0"/>
<dbReference type="InterPro" id="IPR008914">
    <property type="entry name" value="PEBP"/>
</dbReference>
<accession>A0A1X0VCN0</accession>
<dbReference type="STRING" id="33968.BMS77_07515"/>
<protein>
    <recommendedName>
        <fullName evidence="3">YbhB/YbcL family Raf kinase inhibitor-like protein</fullName>
    </recommendedName>
</protein>
<dbReference type="RefSeq" id="WP_004911855.1">
    <property type="nucleotide sequence ID" value="NZ_MPLS01000023.1"/>
</dbReference>
<reference evidence="1 2" key="1">
    <citation type="journal article" date="2017" name="Front. Microbiol.">
        <title>Genomic Characterization of Dairy Associated Leuconostoc Species and Diversity of Leuconostocs in Undefined Mixed Mesophilic Starter Cultures.</title>
        <authorList>
            <person name="Frantzen C.A."/>
            <person name="Kot W."/>
            <person name="Pedersen T.B."/>
            <person name="Ardo Y.M."/>
            <person name="Broadbent J.R."/>
            <person name="Neve H."/>
            <person name="Hansen L.H."/>
            <person name="Dal Bello F."/>
            <person name="Ostlie H.M."/>
            <person name="Kleppen H.P."/>
            <person name="Vogensen F.K."/>
            <person name="Holo H."/>
        </authorList>
    </citation>
    <scope>NUCLEOTIDE SEQUENCE [LARGE SCALE GENOMIC DNA]</scope>
    <source>
        <strain evidence="1 2">LMGCF08</strain>
    </source>
</reference>
<dbReference type="PANTHER" id="PTHR30289:SF1">
    <property type="entry name" value="PEBP (PHOSPHATIDYLETHANOLAMINE-BINDING PROTEIN) FAMILY PROTEIN"/>
    <property type="match status" value="1"/>
</dbReference>
<comment type="caution">
    <text evidence="1">The sequence shown here is derived from an EMBL/GenBank/DDBJ whole genome shotgun (WGS) entry which is preliminary data.</text>
</comment>
<dbReference type="InterPro" id="IPR036610">
    <property type="entry name" value="PEBP-like_sf"/>
</dbReference>
<name>A0A1X0VCN0_LEUPS</name>
<dbReference type="eggNOG" id="COG1881">
    <property type="taxonomic scope" value="Bacteria"/>
</dbReference>
<dbReference type="CDD" id="cd00865">
    <property type="entry name" value="PEBP_bact_arch"/>
    <property type="match status" value="1"/>
</dbReference>
<dbReference type="PANTHER" id="PTHR30289">
    <property type="entry name" value="UNCHARACTERIZED PROTEIN YBCL-RELATED"/>
    <property type="match status" value="1"/>
</dbReference>
<evidence type="ECO:0008006" key="3">
    <source>
        <dbReference type="Google" id="ProtNLM"/>
    </source>
</evidence>
<gene>
    <name evidence="1" type="ORF">BMR96_06800</name>
</gene>
<dbReference type="NCBIfam" id="TIGR00481">
    <property type="entry name" value="YbhB/YbcL family Raf kinase inhibitor-like protein"/>
    <property type="match status" value="1"/>
</dbReference>
<dbReference type="InterPro" id="IPR005247">
    <property type="entry name" value="YbhB_YbcL/LppC-like"/>
</dbReference>
<dbReference type="Pfam" id="PF01161">
    <property type="entry name" value="PBP"/>
    <property type="match status" value="1"/>
</dbReference>
<evidence type="ECO:0000313" key="2">
    <source>
        <dbReference type="Proteomes" id="UP000192288"/>
    </source>
</evidence>
<organism evidence="1 2">
    <name type="scientific">Leuconostoc pseudomesenteroides</name>
    <dbReference type="NCBI Taxonomy" id="33968"/>
    <lineage>
        <taxon>Bacteria</taxon>
        <taxon>Bacillati</taxon>
        <taxon>Bacillota</taxon>
        <taxon>Bacilli</taxon>
        <taxon>Lactobacillales</taxon>
        <taxon>Lactobacillaceae</taxon>
        <taxon>Leuconostoc</taxon>
    </lineage>
</organism>
<dbReference type="EMBL" id="MPLS01000023">
    <property type="protein sequence ID" value="ORI97502.1"/>
    <property type="molecule type" value="Genomic_DNA"/>
</dbReference>
<proteinExistence type="predicted"/>
<dbReference type="SUPFAM" id="SSF49777">
    <property type="entry name" value="PEBP-like"/>
    <property type="match status" value="1"/>
</dbReference>